<protein>
    <submittedName>
        <fullName evidence="1">Uncharacterized protein</fullName>
    </submittedName>
</protein>
<evidence type="ECO:0000313" key="2">
    <source>
        <dbReference type="Proteomes" id="UP000807469"/>
    </source>
</evidence>
<evidence type="ECO:0000313" key="1">
    <source>
        <dbReference type="EMBL" id="KAF9475176.1"/>
    </source>
</evidence>
<name>A0A9P6CPX1_9AGAR</name>
<comment type="caution">
    <text evidence="1">The sequence shown here is derived from an EMBL/GenBank/DDBJ whole genome shotgun (WGS) entry which is preliminary data.</text>
</comment>
<dbReference type="AlphaFoldDB" id="A0A9P6CPX1"/>
<proteinExistence type="predicted"/>
<sequence>MHSLRPHPPLALLYCCLFPSSRTHFSPRSSAHVLYARTACTCTSAARPLCKSPASRQWDSRCAPRLASSLLTEQKQSALRCGCLGTVSWACAWARLGVGMGWVSSSLSRAERWDKMGYDYEM</sequence>
<reference evidence="1" key="1">
    <citation type="submission" date="2020-11" db="EMBL/GenBank/DDBJ databases">
        <authorList>
            <consortium name="DOE Joint Genome Institute"/>
            <person name="Ahrendt S."/>
            <person name="Riley R."/>
            <person name="Andreopoulos W."/>
            <person name="Labutti K."/>
            <person name="Pangilinan J."/>
            <person name="Ruiz-Duenas F.J."/>
            <person name="Barrasa J.M."/>
            <person name="Sanchez-Garcia M."/>
            <person name="Camarero S."/>
            <person name="Miyauchi S."/>
            <person name="Serrano A."/>
            <person name="Linde D."/>
            <person name="Babiker R."/>
            <person name="Drula E."/>
            <person name="Ayuso-Fernandez I."/>
            <person name="Pacheco R."/>
            <person name="Padilla G."/>
            <person name="Ferreira P."/>
            <person name="Barriuso J."/>
            <person name="Kellner H."/>
            <person name="Castanera R."/>
            <person name="Alfaro M."/>
            <person name="Ramirez L."/>
            <person name="Pisabarro A.G."/>
            <person name="Kuo A."/>
            <person name="Tritt A."/>
            <person name="Lipzen A."/>
            <person name="He G."/>
            <person name="Yan M."/>
            <person name="Ng V."/>
            <person name="Cullen D."/>
            <person name="Martin F."/>
            <person name="Rosso M.-N."/>
            <person name="Henrissat B."/>
            <person name="Hibbett D."/>
            <person name="Martinez A.T."/>
            <person name="Grigoriev I.V."/>
        </authorList>
    </citation>
    <scope>NUCLEOTIDE SEQUENCE</scope>
    <source>
        <strain evidence="1">CIRM-BRFM 674</strain>
    </source>
</reference>
<organism evidence="1 2">
    <name type="scientific">Pholiota conissans</name>
    <dbReference type="NCBI Taxonomy" id="109636"/>
    <lineage>
        <taxon>Eukaryota</taxon>
        <taxon>Fungi</taxon>
        <taxon>Dikarya</taxon>
        <taxon>Basidiomycota</taxon>
        <taxon>Agaricomycotina</taxon>
        <taxon>Agaricomycetes</taxon>
        <taxon>Agaricomycetidae</taxon>
        <taxon>Agaricales</taxon>
        <taxon>Agaricineae</taxon>
        <taxon>Strophariaceae</taxon>
        <taxon>Pholiota</taxon>
    </lineage>
</organism>
<dbReference type="EMBL" id="MU155344">
    <property type="protein sequence ID" value="KAF9475176.1"/>
    <property type="molecule type" value="Genomic_DNA"/>
</dbReference>
<gene>
    <name evidence="1" type="ORF">BDN70DRAFT_271454</name>
</gene>
<keyword evidence="2" id="KW-1185">Reference proteome</keyword>
<dbReference type="Proteomes" id="UP000807469">
    <property type="component" value="Unassembled WGS sequence"/>
</dbReference>
<accession>A0A9P6CPX1</accession>